<protein>
    <recommendedName>
        <fullName evidence="12">Ureide permease 5</fullName>
    </recommendedName>
</protein>
<keyword evidence="11" id="KW-1185">Reference proteome</keyword>
<dbReference type="EMBL" id="OU466857">
    <property type="protein sequence ID" value="CAH2033890.1"/>
    <property type="molecule type" value="Genomic_DNA"/>
</dbReference>
<dbReference type="PANTHER" id="PTHR31081:SF16">
    <property type="entry name" value="UREIDE PERMEASE 5"/>
    <property type="match status" value="1"/>
</dbReference>
<dbReference type="GO" id="GO:0015505">
    <property type="term" value="F:uracil:monoatomic cation symporter activity"/>
    <property type="evidence" value="ECO:0007669"/>
    <property type="project" value="TreeGrafter"/>
</dbReference>
<keyword evidence="7 9" id="KW-1133">Transmembrane helix</keyword>
<proteinExistence type="inferred from homology"/>
<feature type="transmembrane region" description="Helical" evidence="9">
    <location>
        <begin position="344"/>
        <end position="365"/>
    </location>
</feature>
<dbReference type="InterPro" id="IPR009834">
    <property type="entry name" value="Ureide_permease"/>
</dbReference>
<keyword evidence="5" id="KW-0547">Nucleotide-binding</keyword>
<evidence type="ECO:0000256" key="7">
    <source>
        <dbReference type="ARBA" id="ARBA00022989"/>
    </source>
</evidence>
<keyword evidence="6" id="KW-0067">ATP-binding</keyword>
<keyword evidence="3" id="KW-0813">Transport</keyword>
<feature type="transmembrane region" description="Helical" evidence="9">
    <location>
        <begin position="377"/>
        <end position="397"/>
    </location>
</feature>
<keyword evidence="4 9" id="KW-0812">Transmembrane</keyword>
<feature type="transmembrane region" description="Helical" evidence="9">
    <location>
        <begin position="318"/>
        <end position="338"/>
    </location>
</feature>
<evidence type="ECO:0000256" key="6">
    <source>
        <dbReference type="ARBA" id="ARBA00022840"/>
    </source>
</evidence>
<dbReference type="GO" id="GO:0005274">
    <property type="term" value="F:allantoin:proton symporter activity"/>
    <property type="evidence" value="ECO:0007669"/>
    <property type="project" value="TreeGrafter"/>
</dbReference>
<accession>A0AAU9R594</accession>
<feature type="transmembrane region" description="Helical" evidence="9">
    <location>
        <begin position="276"/>
        <end position="297"/>
    </location>
</feature>
<keyword evidence="8 9" id="KW-0472">Membrane</keyword>
<reference evidence="10 11" key="1">
    <citation type="submission" date="2022-03" db="EMBL/GenBank/DDBJ databases">
        <authorList>
            <person name="Nunn A."/>
            <person name="Chopra R."/>
            <person name="Nunn A."/>
            <person name="Contreras Garrido A."/>
        </authorList>
    </citation>
    <scope>NUCLEOTIDE SEQUENCE [LARGE SCALE GENOMIC DNA]</scope>
</reference>
<dbReference type="Pfam" id="PF07168">
    <property type="entry name" value="Ureide_permease"/>
    <property type="match status" value="1"/>
</dbReference>
<feature type="transmembrane region" description="Helical" evidence="9">
    <location>
        <begin position="120"/>
        <end position="142"/>
    </location>
</feature>
<gene>
    <name evidence="10" type="ORF">TAV2_LOCUS2661</name>
</gene>
<evidence type="ECO:0000256" key="1">
    <source>
        <dbReference type="ARBA" id="ARBA00004141"/>
    </source>
</evidence>
<sequence length="411" mass="44188">MMVVGGDGLGIYVVESKGGAIACMTLSLLCLGTWPALLALLERRGRLPQHTYLDYSITNFLSAIFIAFVFGGVSGSTPEAPSFTTQLTQIQDNWPSVLFAMAGGVGLSIGNLATQYALAFVGLSVTEVTAASITVVIGTTVNYFLDNRLNRADILFSGVVCFLVAVCLGSAVHSSNSADVEAKLGKTVNNEERQRLFGEEEKEEMENVKEGTAAFLLAVENTRAIKVFGKSMVVGLGITFFAGLSFSLFSPLFNLATNDQWHTLKQGVPKLIVYTAFFYFSLSCFVIAIALNVSFLYKPVLDSPGSSFRDYLNDWDGRGWALVAGLLCGFGNGLQFMGGQAAGYAASDAVQALPLVSTFWGIYLFGEYRRSSPRTYALLVGMLVMFAVAVGLLMASAGERETRFTSRAKLV</sequence>
<evidence type="ECO:0000256" key="9">
    <source>
        <dbReference type="SAM" id="Phobius"/>
    </source>
</evidence>
<evidence type="ECO:0000256" key="4">
    <source>
        <dbReference type="ARBA" id="ARBA00022692"/>
    </source>
</evidence>
<feature type="transmembrane region" description="Helical" evidence="9">
    <location>
        <begin position="52"/>
        <end position="74"/>
    </location>
</feature>
<feature type="transmembrane region" description="Helical" evidence="9">
    <location>
        <begin position="154"/>
        <end position="173"/>
    </location>
</feature>
<evidence type="ECO:0000256" key="3">
    <source>
        <dbReference type="ARBA" id="ARBA00022448"/>
    </source>
</evidence>
<dbReference type="PANTHER" id="PTHR31081">
    <property type="entry name" value="UREIDE PERMEASE 1-RELATED-RELATED"/>
    <property type="match status" value="1"/>
</dbReference>
<comment type="subcellular location">
    <subcellularLocation>
        <location evidence="1">Membrane</location>
        <topology evidence="1">Multi-pass membrane protein</topology>
    </subcellularLocation>
</comment>
<dbReference type="AlphaFoldDB" id="A0AAU9R594"/>
<feature type="transmembrane region" description="Helical" evidence="9">
    <location>
        <begin position="94"/>
        <end position="113"/>
    </location>
</feature>
<evidence type="ECO:0008006" key="12">
    <source>
        <dbReference type="Google" id="ProtNLM"/>
    </source>
</evidence>
<dbReference type="GO" id="GO:0005524">
    <property type="term" value="F:ATP binding"/>
    <property type="evidence" value="ECO:0007669"/>
    <property type="project" value="UniProtKB-KW"/>
</dbReference>
<dbReference type="InterPro" id="IPR030189">
    <property type="entry name" value="UPS_plant"/>
</dbReference>
<comment type="similarity">
    <text evidence="2">Belongs to the plant ureide permease (TC 2.A.7.19) family.</text>
</comment>
<evidence type="ECO:0000256" key="2">
    <source>
        <dbReference type="ARBA" id="ARBA00005931"/>
    </source>
</evidence>
<evidence type="ECO:0000313" key="11">
    <source>
        <dbReference type="Proteomes" id="UP000836841"/>
    </source>
</evidence>
<evidence type="ECO:0000256" key="8">
    <source>
        <dbReference type="ARBA" id="ARBA00023136"/>
    </source>
</evidence>
<evidence type="ECO:0000313" key="10">
    <source>
        <dbReference type="EMBL" id="CAH2033890.1"/>
    </source>
</evidence>
<name>A0AAU9R594_THLAR</name>
<feature type="transmembrane region" description="Helical" evidence="9">
    <location>
        <begin position="233"/>
        <end position="256"/>
    </location>
</feature>
<evidence type="ECO:0000256" key="5">
    <source>
        <dbReference type="ARBA" id="ARBA00022741"/>
    </source>
</evidence>
<dbReference type="Proteomes" id="UP000836841">
    <property type="component" value="Chromosome 1"/>
</dbReference>
<organism evidence="10 11">
    <name type="scientific">Thlaspi arvense</name>
    <name type="common">Field penny-cress</name>
    <dbReference type="NCBI Taxonomy" id="13288"/>
    <lineage>
        <taxon>Eukaryota</taxon>
        <taxon>Viridiplantae</taxon>
        <taxon>Streptophyta</taxon>
        <taxon>Embryophyta</taxon>
        <taxon>Tracheophyta</taxon>
        <taxon>Spermatophyta</taxon>
        <taxon>Magnoliopsida</taxon>
        <taxon>eudicotyledons</taxon>
        <taxon>Gunneridae</taxon>
        <taxon>Pentapetalae</taxon>
        <taxon>rosids</taxon>
        <taxon>malvids</taxon>
        <taxon>Brassicales</taxon>
        <taxon>Brassicaceae</taxon>
        <taxon>Thlaspideae</taxon>
        <taxon>Thlaspi</taxon>
    </lineage>
</organism>
<feature type="transmembrane region" description="Helical" evidence="9">
    <location>
        <begin position="19"/>
        <end position="40"/>
    </location>
</feature>
<dbReference type="GO" id="GO:0016020">
    <property type="term" value="C:membrane"/>
    <property type="evidence" value="ECO:0007669"/>
    <property type="project" value="UniProtKB-SubCell"/>
</dbReference>